<dbReference type="InterPro" id="IPR013221">
    <property type="entry name" value="Mur_ligase_cen"/>
</dbReference>
<evidence type="ECO:0000259" key="12">
    <source>
        <dbReference type="Pfam" id="PF02875"/>
    </source>
</evidence>
<dbReference type="GO" id="GO:0005524">
    <property type="term" value="F:ATP binding"/>
    <property type="evidence" value="ECO:0007669"/>
    <property type="project" value="UniProtKB-KW"/>
</dbReference>
<evidence type="ECO:0000256" key="4">
    <source>
        <dbReference type="ARBA" id="ARBA00022598"/>
    </source>
</evidence>
<dbReference type="InterPro" id="IPR001645">
    <property type="entry name" value="Folylpolyglutamate_synth"/>
</dbReference>
<evidence type="ECO:0000256" key="1">
    <source>
        <dbReference type="ARBA" id="ARBA00001946"/>
    </source>
</evidence>
<sequence length="431" mass="47581">MNYKESIQYLEEEIGFASCPGLERIFDLMKKLGSPEKKLKVVHIAGTNGKGSAAAMLSSVLQEAGYRTACYTSPHLEKYNERFLINGQEISNDAFATIMTRTKLACKQLIAEGKAAPTLFEVITGAAFLYFAEESVDIAVIEVGLGGKFDATNIIESPILSVIMSISMDHTDFLGNTIEQIAGEKAGIIKKNCPVVLYFQKEIVYNIVKTQAQFLNAPLFCPKDAEITIFAQTLEGTIFGVKSGSFTYESLFLPLLGQHQVQNCVTILEACEVLKKSGFPLTKNQIQTGVSKSFWAGRMEICKKNPLVVLDGAHNADGIGRLAESVRIYFENKKITLVLGVLGDKEYEKMAKLILPFAHQVVLTEPHSERKLDAKKLANIIQSKELPIYIEPQLENAYHEALRITDEAGIILCCGSLYMIGALRSYILSIE</sequence>
<dbReference type="RefSeq" id="WP_066088743.1">
    <property type="nucleotide sequence ID" value="NZ_LRVM01000007.1"/>
</dbReference>
<evidence type="ECO:0000256" key="3">
    <source>
        <dbReference type="ARBA" id="ARBA00013025"/>
    </source>
</evidence>
<feature type="domain" description="Mur ligase central" evidence="13">
    <location>
        <begin position="44"/>
        <end position="265"/>
    </location>
</feature>
<dbReference type="InterPro" id="IPR004101">
    <property type="entry name" value="Mur_ligase_C"/>
</dbReference>
<dbReference type="PIRSF" id="PIRSF001563">
    <property type="entry name" value="Folylpolyglu_synth"/>
    <property type="match status" value="1"/>
</dbReference>
<dbReference type="GO" id="GO:0004326">
    <property type="term" value="F:tetrahydrofolylpolyglutamate synthase activity"/>
    <property type="evidence" value="ECO:0007669"/>
    <property type="project" value="UniProtKB-EC"/>
</dbReference>
<evidence type="ECO:0000313" key="14">
    <source>
        <dbReference type="EMBL" id="KXL52473.1"/>
    </source>
</evidence>
<dbReference type="PANTHER" id="PTHR11136:SF0">
    <property type="entry name" value="DIHYDROFOLATE SYNTHETASE-RELATED"/>
    <property type="match status" value="1"/>
</dbReference>
<keyword evidence="15" id="KW-1185">Reference proteome</keyword>
<keyword evidence="5" id="KW-0479">Metal-binding</keyword>
<evidence type="ECO:0000256" key="10">
    <source>
        <dbReference type="ARBA" id="ARBA00047493"/>
    </source>
</evidence>
<dbReference type="GO" id="GO:0008841">
    <property type="term" value="F:dihydrofolate synthase activity"/>
    <property type="evidence" value="ECO:0007669"/>
    <property type="project" value="TreeGrafter"/>
</dbReference>
<dbReference type="PATRIC" id="fig|36847.3.peg.2539"/>
<comment type="caution">
    <text evidence="14">The sequence shown here is derived from an EMBL/GenBank/DDBJ whole genome shotgun (WGS) entry which is preliminary data.</text>
</comment>
<evidence type="ECO:0000256" key="5">
    <source>
        <dbReference type="ARBA" id="ARBA00022723"/>
    </source>
</evidence>
<comment type="similarity">
    <text evidence="2 11">Belongs to the folylpolyglutamate synthase family.</text>
</comment>
<dbReference type="GO" id="GO:0005737">
    <property type="term" value="C:cytoplasm"/>
    <property type="evidence" value="ECO:0007669"/>
    <property type="project" value="TreeGrafter"/>
</dbReference>
<gene>
    <name evidence="14" type="primary">fgs</name>
    <name evidence="14" type="ORF">CLNEO_21690</name>
</gene>
<dbReference type="Gene3D" id="3.40.1190.10">
    <property type="entry name" value="Mur-like, catalytic domain"/>
    <property type="match status" value="1"/>
</dbReference>
<comment type="catalytic activity">
    <reaction evidence="10">
        <text>(6S)-5,6,7,8-tetrahydrofolyl-(gamma-L-Glu)(n) + L-glutamate + ATP = (6S)-5,6,7,8-tetrahydrofolyl-(gamma-L-Glu)(n+1) + ADP + phosphate + H(+)</text>
        <dbReference type="Rhea" id="RHEA:10580"/>
        <dbReference type="Rhea" id="RHEA-COMP:14738"/>
        <dbReference type="Rhea" id="RHEA-COMP:14740"/>
        <dbReference type="ChEBI" id="CHEBI:15378"/>
        <dbReference type="ChEBI" id="CHEBI:29985"/>
        <dbReference type="ChEBI" id="CHEBI:30616"/>
        <dbReference type="ChEBI" id="CHEBI:43474"/>
        <dbReference type="ChEBI" id="CHEBI:141005"/>
        <dbReference type="ChEBI" id="CHEBI:456216"/>
        <dbReference type="EC" id="6.3.2.17"/>
    </reaction>
</comment>
<dbReference type="GO" id="GO:0046872">
    <property type="term" value="F:metal ion binding"/>
    <property type="evidence" value="ECO:0007669"/>
    <property type="project" value="UniProtKB-KW"/>
</dbReference>
<dbReference type="EC" id="6.3.2.17" evidence="3"/>
<keyword evidence="6 11" id="KW-0547">Nucleotide-binding</keyword>
<feature type="domain" description="Mur ligase C-terminal" evidence="12">
    <location>
        <begin position="297"/>
        <end position="416"/>
    </location>
</feature>
<dbReference type="PANTHER" id="PTHR11136">
    <property type="entry name" value="FOLYLPOLYGLUTAMATE SYNTHASE-RELATED"/>
    <property type="match status" value="1"/>
</dbReference>
<keyword evidence="8" id="KW-0460">Magnesium</keyword>
<dbReference type="PROSITE" id="PS01011">
    <property type="entry name" value="FOLYLPOLYGLU_SYNT_1"/>
    <property type="match status" value="1"/>
</dbReference>
<dbReference type="AlphaFoldDB" id="A0A136WD82"/>
<comment type="cofactor">
    <cofactor evidence="1">
        <name>Mg(2+)</name>
        <dbReference type="ChEBI" id="CHEBI:18420"/>
    </cofactor>
</comment>
<evidence type="ECO:0000259" key="13">
    <source>
        <dbReference type="Pfam" id="PF08245"/>
    </source>
</evidence>
<organism evidence="14 15">
    <name type="scientific">Anaerotignum neopropionicum</name>
    <dbReference type="NCBI Taxonomy" id="36847"/>
    <lineage>
        <taxon>Bacteria</taxon>
        <taxon>Bacillati</taxon>
        <taxon>Bacillota</taxon>
        <taxon>Clostridia</taxon>
        <taxon>Lachnospirales</taxon>
        <taxon>Anaerotignaceae</taxon>
        <taxon>Anaerotignum</taxon>
    </lineage>
</organism>
<dbReference type="OrthoDB" id="9809356at2"/>
<evidence type="ECO:0000256" key="7">
    <source>
        <dbReference type="ARBA" id="ARBA00022840"/>
    </source>
</evidence>
<proteinExistence type="inferred from homology"/>
<dbReference type="SUPFAM" id="SSF53623">
    <property type="entry name" value="MurD-like peptide ligases, catalytic domain"/>
    <property type="match status" value="1"/>
</dbReference>
<accession>A0A136WD82</accession>
<dbReference type="FunFam" id="3.40.1190.10:FF:000011">
    <property type="entry name" value="Folylpolyglutamate synthase/dihydrofolate synthase"/>
    <property type="match status" value="1"/>
</dbReference>
<keyword evidence="7 11" id="KW-0067">ATP-binding</keyword>
<dbReference type="Proteomes" id="UP000070539">
    <property type="component" value="Unassembled WGS sequence"/>
</dbReference>
<dbReference type="STRING" id="36847.CLNEO_21690"/>
<dbReference type="InterPro" id="IPR036615">
    <property type="entry name" value="Mur_ligase_C_dom_sf"/>
</dbReference>
<name>A0A136WD82_9FIRM</name>
<dbReference type="PROSITE" id="PS01012">
    <property type="entry name" value="FOLYLPOLYGLU_SYNT_2"/>
    <property type="match status" value="1"/>
</dbReference>
<dbReference type="NCBIfam" id="TIGR01499">
    <property type="entry name" value="folC"/>
    <property type="match status" value="1"/>
</dbReference>
<dbReference type="InterPro" id="IPR036565">
    <property type="entry name" value="Mur-like_cat_sf"/>
</dbReference>
<protein>
    <recommendedName>
        <fullName evidence="3">tetrahydrofolate synthase</fullName>
        <ecNumber evidence="3">6.3.2.17</ecNumber>
    </recommendedName>
    <alternativeName>
        <fullName evidence="9">Tetrahydrofolylpolyglutamate synthase</fullName>
    </alternativeName>
</protein>
<evidence type="ECO:0000256" key="2">
    <source>
        <dbReference type="ARBA" id="ARBA00008276"/>
    </source>
</evidence>
<dbReference type="SUPFAM" id="SSF53244">
    <property type="entry name" value="MurD-like peptide ligases, peptide-binding domain"/>
    <property type="match status" value="1"/>
</dbReference>
<evidence type="ECO:0000256" key="11">
    <source>
        <dbReference type="PIRNR" id="PIRNR001563"/>
    </source>
</evidence>
<dbReference type="Pfam" id="PF08245">
    <property type="entry name" value="Mur_ligase_M"/>
    <property type="match status" value="1"/>
</dbReference>
<evidence type="ECO:0000256" key="9">
    <source>
        <dbReference type="ARBA" id="ARBA00030592"/>
    </source>
</evidence>
<dbReference type="Pfam" id="PF02875">
    <property type="entry name" value="Mur_ligase_C"/>
    <property type="match status" value="1"/>
</dbReference>
<evidence type="ECO:0000256" key="6">
    <source>
        <dbReference type="ARBA" id="ARBA00022741"/>
    </source>
</evidence>
<dbReference type="InterPro" id="IPR018109">
    <property type="entry name" value="Folylpolyglutamate_synth_CS"/>
</dbReference>
<dbReference type="EMBL" id="LRVM01000007">
    <property type="protein sequence ID" value="KXL52473.1"/>
    <property type="molecule type" value="Genomic_DNA"/>
</dbReference>
<dbReference type="Gene3D" id="3.90.190.20">
    <property type="entry name" value="Mur ligase, C-terminal domain"/>
    <property type="match status" value="1"/>
</dbReference>
<keyword evidence="4 11" id="KW-0436">Ligase</keyword>
<evidence type="ECO:0000313" key="15">
    <source>
        <dbReference type="Proteomes" id="UP000070539"/>
    </source>
</evidence>
<evidence type="ECO:0000256" key="8">
    <source>
        <dbReference type="ARBA" id="ARBA00022842"/>
    </source>
</evidence>
<reference evidence="14 15" key="1">
    <citation type="submission" date="2016-01" db="EMBL/GenBank/DDBJ databases">
        <title>Genome sequence of Clostridium neopropionicum X4, DSM-3847.</title>
        <authorList>
            <person name="Poehlein A."/>
            <person name="Beck M.H."/>
            <person name="Bengelsdorf F.R."/>
            <person name="Daniel R."/>
            <person name="Duerre P."/>
        </authorList>
    </citation>
    <scope>NUCLEOTIDE SEQUENCE [LARGE SCALE GENOMIC DNA]</scope>
    <source>
        <strain evidence="14 15">DSM-3847</strain>
    </source>
</reference>